<dbReference type="AlphaFoldDB" id="A0AAV5KLI0"/>
<sequence>MLGLKQVFCWANVLVNHSEHCSFSQPDKRKSLLLSNFEALFRIFIAGYSYRLWTNKTHSTTKRF</sequence>
<accession>A0AAV5KLI0</accession>
<reference evidence="1 2" key="1">
    <citation type="journal article" date="2021" name="Commun. Biol.">
        <title>The genome of Shorea leprosula (Dipterocarpaceae) highlights the ecological relevance of drought in aseasonal tropical rainforests.</title>
        <authorList>
            <person name="Ng K.K.S."/>
            <person name="Kobayashi M.J."/>
            <person name="Fawcett J.A."/>
            <person name="Hatakeyama M."/>
            <person name="Paape T."/>
            <person name="Ng C.H."/>
            <person name="Ang C.C."/>
            <person name="Tnah L.H."/>
            <person name="Lee C.T."/>
            <person name="Nishiyama T."/>
            <person name="Sese J."/>
            <person name="O'Brien M.J."/>
            <person name="Copetti D."/>
            <person name="Mohd Noor M.I."/>
            <person name="Ong R.C."/>
            <person name="Putra M."/>
            <person name="Sireger I.Z."/>
            <person name="Indrioko S."/>
            <person name="Kosugi Y."/>
            <person name="Izuno A."/>
            <person name="Isagi Y."/>
            <person name="Lee S.L."/>
            <person name="Shimizu K.K."/>
        </authorList>
    </citation>
    <scope>NUCLEOTIDE SEQUENCE [LARGE SCALE GENOMIC DNA]</scope>
    <source>
        <strain evidence="1">214</strain>
    </source>
</reference>
<keyword evidence="2" id="KW-1185">Reference proteome</keyword>
<name>A0AAV5KLI0_9ROSI</name>
<evidence type="ECO:0000313" key="1">
    <source>
        <dbReference type="EMBL" id="GKV25457.1"/>
    </source>
</evidence>
<evidence type="ECO:0000313" key="2">
    <source>
        <dbReference type="Proteomes" id="UP001054252"/>
    </source>
</evidence>
<comment type="caution">
    <text evidence="1">The sequence shown here is derived from an EMBL/GenBank/DDBJ whole genome shotgun (WGS) entry which is preliminary data.</text>
</comment>
<protein>
    <submittedName>
        <fullName evidence="1">Uncharacterized protein</fullName>
    </submittedName>
</protein>
<proteinExistence type="predicted"/>
<dbReference type="Proteomes" id="UP001054252">
    <property type="component" value="Unassembled WGS sequence"/>
</dbReference>
<gene>
    <name evidence="1" type="ORF">SLEP1_g34896</name>
</gene>
<organism evidence="1 2">
    <name type="scientific">Rubroshorea leprosula</name>
    <dbReference type="NCBI Taxonomy" id="152421"/>
    <lineage>
        <taxon>Eukaryota</taxon>
        <taxon>Viridiplantae</taxon>
        <taxon>Streptophyta</taxon>
        <taxon>Embryophyta</taxon>
        <taxon>Tracheophyta</taxon>
        <taxon>Spermatophyta</taxon>
        <taxon>Magnoliopsida</taxon>
        <taxon>eudicotyledons</taxon>
        <taxon>Gunneridae</taxon>
        <taxon>Pentapetalae</taxon>
        <taxon>rosids</taxon>
        <taxon>malvids</taxon>
        <taxon>Malvales</taxon>
        <taxon>Dipterocarpaceae</taxon>
        <taxon>Rubroshorea</taxon>
    </lineage>
</organism>
<dbReference type="EMBL" id="BPVZ01000069">
    <property type="protein sequence ID" value="GKV25457.1"/>
    <property type="molecule type" value="Genomic_DNA"/>
</dbReference>